<dbReference type="AlphaFoldDB" id="B4VIZ6"/>
<dbReference type="RefSeq" id="WP_006098667.1">
    <property type="nucleotide sequence ID" value="NZ_DS989842.1"/>
</dbReference>
<name>B4VIZ6_9CYAN</name>
<proteinExistence type="predicted"/>
<dbReference type="InterPro" id="IPR007367">
    <property type="entry name" value="DUF433"/>
</dbReference>
<dbReference type="Gene3D" id="1.10.10.10">
    <property type="entry name" value="Winged helix-like DNA-binding domain superfamily/Winged helix DNA-binding domain"/>
    <property type="match status" value="1"/>
</dbReference>
<keyword evidence="2" id="KW-1185">Reference proteome</keyword>
<dbReference type="InterPro" id="IPR009057">
    <property type="entry name" value="Homeodomain-like_sf"/>
</dbReference>
<dbReference type="Pfam" id="PF04255">
    <property type="entry name" value="DUF433"/>
    <property type="match status" value="1"/>
</dbReference>
<evidence type="ECO:0000313" key="2">
    <source>
        <dbReference type="Proteomes" id="UP000003835"/>
    </source>
</evidence>
<dbReference type="eggNOG" id="COG2442">
    <property type="taxonomic scope" value="Bacteria"/>
</dbReference>
<dbReference type="InterPro" id="IPR036388">
    <property type="entry name" value="WH-like_DNA-bd_sf"/>
</dbReference>
<gene>
    <name evidence="1" type="ORF">MC7420_7970</name>
</gene>
<dbReference type="OrthoDB" id="466370at2"/>
<protein>
    <recommendedName>
        <fullName evidence="3">DUF433 domain-containing protein</fullName>
    </recommendedName>
</protein>
<evidence type="ECO:0008006" key="3">
    <source>
        <dbReference type="Google" id="ProtNLM"/>
    </source>
</evidence>
<dbReference type="Proteomes" id="UP000003835">
    <property type="component" value="Unassembled WGS sequence"/>
</dbReference>
<dbReference type="SUPFAM" id="SSF46689">
    <property type="entry name" value="Homeodomain-like"/>
    <property type="match status" value="1"/>
</dbReference>
<dbReference type="HOGENOM" id="CLU_146679_2_0_3"/>
<dbReference type="EMBL" id="DS989842">
    <property type="protein sequence ID" value="EDX78232.1"/>
    <property type="molecule type" value="Genomic_DNA"/>
</dbReference>
<accession>B4VIZ6</accession>
<sequence>MQIRDYFNFLAPDDIRIQDSRIGIESVLYEYIYRAKTPEEIAKQFESITLEQVYATILYYLHNTEEVRAYLADWLAFCRQQRDEQKQNPSPARQRFRKLKAESEVQQKYSDFTLFP</sequence>
<reference evidence="1 2" key="1">
    <citation type="submission" date="2008-07" db="EMBL/GenBank/DDBJ databases">
        <authorList>
            <person name="Tandeau de Marsac N."/>
            <person name="Ferriera S."/>
            <person name="Johnson J."/>
            <person name="Kravitz S."/>
            <person name="Beeson K."/>
            <person name="Sutton G."/>
            <person name="Rogers Y.-H."/>
            <person name="Friedman R."/>
            <person name="Frazier M."/>
            <person name="Venter J.C."/>
        </authorList>
    </citation>
    <scope>NUCLEOTIDE SEQUENCE [LARGE SCALE GENOMIC DNA]</scope>
    <source>
        <strain evidence="1 2">PCC 7420</strain>
    </source>
</reference>
<organism evidence="1 2">
    <name type="scientific">Coleofasciculus chthonoplastes PCC 7420</name>
    <dbReference type="NCBI Taxonomy" id="118168"/>
    <lineage>
        <taxon>Bacteria</taxon>
        <taxon>Bacillati</taxon>
        <taxon>Cyanobacteriota</taxon>
        <taxon>Cyanophyceae</taxon>
        <taxon>Coleofasciculales</taxon>
        <taxon>Coleofasciculaceae</taxon>
        <taxon>Coleofasciculus</taxon>
    </lineage>
</organism>
<evidence type="ECO:0000313" key="1">
    <source>
        <dbReference type="EMBL" id="EDX78232.1"/>
    </source>
</evidence>